<accession>A0AAE1A3V2</accession>
<comment type="caution">
    <text evidence="1">The sequence shown here is derived from an EMBL/GenBank/DDBJ whole genome shotgun (WGS) entry which is preliminary data.</text>
</comment>
<organism evidence="1 2">
    <name type="scientific">Elysia crispata</name>
    <name type="common">lettuce slug</name>
    <dbReference type="NCBI Taxonomy" id="231223"/>
    <lineage>
        <taxon>Eukaryota</taxon>
        <taxon>Metazoa</taxon>
        <taxon>Spiralia</taxon>
        <taxon>Lophotrochozoa</taxon>
        <taxon>Mollusca</taxon>
        <taxon>Gastropoda</taxon>
        <taxon>Heterobranchia</taxon>
        <taxon>Euthyneura</taxon>
        <taxon>Panpulmonata</taxon>
        <taxon>Sacoglossa</taxon>
        <taxon>Placobranchoidea</taxon>
        <taxon>Plakobranchidae</taxon>
        <taxon>Elysia</taxon>
    </lineage>
</organism>
<dbReference type="Proteomes" id="UP001283361">
    <property type="component" value="Unassembled WGS sequence"/>
</dbReference>
<proteinExistence type="predicted"/>
<dbReference type="EMBL" id="JAWDGP010002758">
    <property type="protein sequence ID" value="KAK3780186.1"/>
    <property type="molecule type" value="Genomic_DNA"/>
</dbReference>
<protein>
    <submittedName>
        <fullName evidence="1">Uncharacterized protein</fullName>
    </submittedName>
</protein>
<name>A0AAE1A3V2_9GAST</name>
<gene>
    <name evidence="1" type="ORF">RRG08_051664</name>
</gene>
<keyword evidence="2" id="KW-1185">Reference proteome</keyword>
<sequence>MWDVFLPMEPSDNEAKDQGLATLVLCFLIGHCFALLQPTDPDRSKQKTSVSSVLVPLSMEFSNGKVHIRALAIFDEVKVWSTEKGDRHWLPVPGLCAPLWEKLGCCGQSGFPDDQSTREVGVVGRGDRQGGLMERGGAVKGDRFNDRYTAGTV</sequence>
<evidence type="ECO:0000313" key="2">
    <source>
        <dbReference type="Proteomes" id="UP001283361"/>
    </source>
</evidence>
<evidence type="ECO:0000313" key="1">
    <source>
        <dbReference type="EMBL" id="KAK3780186.1"/>
    </source>
</evidence>
<reference evidence="1" key="1">
    <citation type="journal article" date="2023" name="G3 (Bethesda)">
        <title>A reference genome for the long-term kleptoplast-retaining sea slug Elysia crispata morphotype clarki.</title>
        <authorList>
            <person name="Eastman K.E."/>
            <person name="Pendleton A.L."/>
            <person name="Shaikh M.A."/>
            <person name="Suttiyut T."/>
            <person name="Ogas R."/>
            <person name="Tomko P."/>
            <person name="Gavelis G."/>
            <person name="Widhalm J.R."/>
            <person name="Wisecaver J.H."/>
        </authorList>
    </citation>
    <scope>NUCLEOTIDE SEQUENCE</scope>
    <source>
        <strain evidence="1">ECLA1</strain>
    </source>
</reference>
<dbReference type="AlphaFoldDB" id="A0AAE1A3V2"/>